<proteinExistence type="inferred from homology"/>
<feature type="domain" description="RNase III" evidence="19">
    <location>
        <begin position="7"/>
        <end position="124"/>
    </location>
</feature>
<keyword evidence="16" id="KW-0699">rRNA-binding</keyword>
<dbReference type="GO" id="GO:0042802">
    <property type="term" value="F:identical protein binding"/>
    <property type="evidence" value="ECO:0007669"/>
    <property type="project" value="UniProtKB-ARBA"/>
</dbReference>
<reference evidence="20" key="1">
    <citation type="submission" date="2024-07" db="EMBL/GenBank/DDBJ databases">
        <authorList>
            <person name="Kim Y.J."/>
            <person name="Jeong J.Y."/>
        </authorList>
    </citation>
    <scope>NUCLEOTIDE SEQUENCE</scope>
    <source>
        <strain evidence="20">GIHE-MW2</strain>
    </source>
</reference>
<dbReference type="InterPro" id="IPR014720">
    <property type="entry name" value="dsRBD_dom"/>
</dbReference>
<dbReference type="SUPFAM" id="SSF69065">
    <property type="entry name" value="RNase III domain-like"/>
    <property type="match status" value="1"/>
</dbReference>
<sequence>MSELPKFNNQSLLDQALTHRSYVNEHPEIAEDNERLEFLGDAVLGFLIGDFLYKNYPDMSEAQLTRMRSALVEEKQLATLARELKLGSKMRLGQGAIKDGARDNPSLLCDTFEAMIGAYYLDSNITSVRAYVKRLFTPVVKSIALPQVDENPKHLIDPKNRFQQWSLDKFGKNPEYVIVKESGPDHAKEFTAEVRVKGKVYGSGIGRRKQDAEKNAAENALKNLKVDG</sequence>
<dbReference type="Pfam" id="PF00035">
    <property type="entry name" value="dsrm"/>
    <property type="match status" value="1"/>
</dbReference>
<dbReference type="RefSeq" id="WP_054466832.1">
    <property type="nucleotide sequence ID" value="NZ_CP159837.1"/>
</dbReference>
<dbReference type="GO" id="GO:0006397">
    <property type="term" value="P:mRNA processing"/>
    <property type="evidence" value="ECO:0007669"/>
    <property type="project" value="UniProtKB-UniRule"/>
</dbReference>
<comment type="catalytic activity">
    <reaction evidence="1 16">
        <text>Endonucleolytic cleavage to 5'-phosphomonoester.</text>
        <dbReference type="EC" id="3.1.26.3"/>
    </reaction>
</comment>
<dbReference type="PROSITE" id="PS50137">
    <property type="entry name" value="DS_RBD"/>
    <property type="match status" value="1"/>
</dbReference>
<evidence type="ECO:0000256" key="10">
    <source>
        <dbReference type="ARBA" id="ARBA00022723"/>
    </source>
</evidence>
<organism evidence="20">
    <name type="scientific">Planktothricoides raciborskii GIHE-MW2</name>
    <dbReference type="NCBI Taxonomy" id="2792601"/>
    <lineage>
        <taxon>Bacteria</taxon>
        <taxon>Bacillati</taxon>
        <taxon>Cyanobacteriota</taxon>
        <taxon>Cyanophyceae</taxon>
        <taxon>Oscillatoriophycideae</taxon>
        <taxon>Oscillatoriales</taxon>
        <taxon>Oscillatoriaceae</taxon>
        <taxon>Planktothricoides</taxon>
    </lineage>
</organism>
<evidence type="ECO:0000259" key="18">
    <source>
        <dbReference type="PROSITE" id="PS50137"/>
    </source>
</evidence>
<dbReference type="SUPFAM" id="SSF54768">
    <property type="entry name" value="dsRNA-binding domain-like"/>
    <property type="match status" value="1"/>
</dbReference>
<name>A0AAU8JBB6_9CYAN</name>
<dbReference type="GO" id="GO:0004525">
    <property type="term" value="F:ribonuclease III activity"/>
    <property type="evidence" value="ECO:0007669"/>
    <property type="project" value="UniProtKB-UniRule"/>
</dbReference>
<feature type="binding site" evidence="16">
    <location>
        <position position="110"/>
    </location>
    <ligand>
        <name>Mg(2+)</name>
        <dbReference type="ChEBI" id="CHEBI:18420"/>
    </ligand>
</feature>
<keyword evidence="10 16" id="KW-0479">Metal-binding</keyword>
<dbReference type="SMART" id="SM00535">
    <property type="entry name" value="RIBOc"/>
    <property type="match status" value="1"/>
</dbReference>
<evidence type="ECO:0000256" key="16">
    <source>
        <dbReference type="HAMAP-Rule" id="MF_00104"/>
    </source>
</evidence>
<dbReference type="CDD" id="cd10845">
    <property type="entry name" value="DSRM_RNAse_III_family"/>
    <property type="match status" value="1"/>
</dbReference>
<dbReference type="EMBL" id="CP159837">
    <property type="protein sequence ID" value="XCM35504.1"/>
    <property type="molecule type" value="Genomic_DNA"/>
</dbReference>
<feature type="active site" evidence="16">
    <location>
        <position position="113"/>
    </location>
</feature>
<feature type="domain" description="DRBM" evidence="18">
    <location>
        <begin position="157"/>
        <end position="226"/>
    </location>
</feature>
<evidence type="ECO:0000256" key="9">
    <source>
        <dbReference type="ARBA" id="ARBA00022722"/>
    </source>
</evidence>
<comment type="similarity">
    <text evidence="3">Belongs to the ribonuclease III family.</text>
</comment>
<dbReference type="Gene3D" id="3.30.160.20">
    <property type="match status" value="1"/>
</dbReference>
<comment type="cofactor">
    <cofactor evidence="16">
        <name>Mg(2+)</name>
        <dbReference type="ChEBI" id="CHEBI:18420"/>
    </cofactor>
</comment>
<comment type="function">
    <text evidence="15 16">Digests double-stranded RNA. Involved in the processing of primary rRNA transcript to yield the immediate precursors to the large and small rRNAs (23S and 16S). Processes some mRNAs, and tRNAs when they are encoded in the rRNA operon. Processes pre-crRNA and tracrRNA of type II CRISPR loci if present in the organism.</text>
</comment>
<feature type="compositionally biased region" description="Low complexity" evidence="17">
    <location>
        <begin position="217"/>
        <end position="228"/>
    </location>
</feature>
<evidence type="ECO:0000256" key="2">
    <source>
        <dbReference type="ARBA" id="ARBA00004496"/>
    </source>
</evidence>
<keyword evidence="7 16" id="KW-0507">mRNA processing</keyword>
<feature type="binding site" evidence="16">
    <location>
        <position position="113"/>
    </location>
    <ligand>
        <name>Mg(2+)</name>
        <dbReference type="ChEBI" id="CHEBI:18420"/>
    </ligand>
</feature>
<dbReference type="InterPro" id="IPR036389">
    <property type="entry name" value="RNase_III_sf"/>
</dbReference>
<evidence type="ECO:0000313" key="20">
    <source>
        <dbReference type="EMBL" id="XCM35504.1"/>
    </source>
</evidence>
<accession>A0AAU8JBB6</accession>
<keyword evidence="6 16" id="KW-0698">rRNA processing</keyword>
<evidence type="ECO:0000256" key="8">
    <source>
        <dbReference type="ARBA" id="ARBA00022694"/>
    </source>
</evidence>
<feature type="region of interest" description="Disordered" evidence="17">
    <location>
        <begin position="207"/>
        <end position="228"/>
    </location>
</feature>
<keyword evidence="11 16" id="KW-0255">Endonuclease</keyword>
<evidence type="ECO:0000256" key="11">
    <source>
        <dbReference type="ARBA" id="ARBA00022759"/>
    </source>
</evidence>
<dbReference type="HAMAP" id="MF_00104">
    <property type="entry name" value="RNase_III"/>
    <property type="match status" value="1"/>
</dbReference>
<evidence type="ECO:0000256" key="4">
    <source>
        <dbReference type="ARBA" id="ARBA00011738"/>
    </source>
</evidence>
<keyword evidence="12 16" id="KW-0378">Hydrolase</keyword>
<evidence type="ECO:0000256" key="7">
    <source>
        <dbReference type="ARBA" id="ARBA00022664"/>
    </source>
</evidence>
<evidence type="ECO:0000256" key="3">
    <source>
        <dbReference type="ARBA" id="ARBA00010183"/>
    </source>
</evidence>
<dbReference type="GO" id="GO:0019843">
    <property type="term" value="F:rRNA binding"/>
    <property type="evidence" value="ECO:0007669"/>
    <property type="project" value="UniProtKB-KW"/>
</dbReference>
<feature type="active site" evidence="16">
    <location>
        <position position="41"/>
    </location>
</feature>
<comment type="subunit">
    <text evidence="4 16">Homodimer.</text>
</comment>
<evidence type="ECO:0000256" key="17">
    <source>
        <dbReference type="SAM" id="MobiDB-lite"/>
    </source>
</evidence>
<dbReference type="GO" id="GO:0046872">
    <property type="term" value="F:metal ion binding"/>
    <property type="evidence" value="ECO:0007669"/>
    <property type="project" value="UniProtKB-KW"/>
</dbReference>
<evidence type="ECO:0000256" key="6">
    <source>
        <dbReference type="ARBA" id="ARBA00022552"/>
    </source>
</evidence>
<keyword evidence="5 16" id="KW-0963">Cytoplasm</keyword>
<dbReference type="PROSITE" id="PS50142">
    <property type="entry name" value="RNASE_3_2"/>
    <property type="match status" value="1"/>
</dbReference>
<dbReference type="SMART" id="SM00358">
    <property type="entry name" value="DSRM"/>
    <property type="match status" value="1"/>
</dbReference>
<keyword evidence="14 16" id="KW-0694">RNA-binding</keyword>
<dbReference type="AlphaFoldDB" id="A0AAU8JBB6"/>
<dbReference type="GO" id="GO:0006364">
    <property type="term" value="P:rRNA processing"/>
    <property type="evidence" value="ECO:0007669"/>
    <property type="project" value="UniProtKB-UniRule"/>
</dbReference>
<dbReference type="InterPro" id="IPR011907">
    <property type="entry name" value="RNase_III"/>
</dbReference>
<comment type="subcellular location">
    <subcellularLocation>
        <location evidence="2 16">Cytoplasm</location>
    </subcellularLocation>
</comment>
<dbReference type="InterPro" id="IPR000999">
    <property type="entry name" value="RNase_III_dom"/>
</dbReference>
<evidence type="ECO:0000256" key="1">
    <source>
        <dbReference type="ARBA" id="ARBA00000109"/>
    </source>
</evidence>
<dbReference type="Gene3D" id="1.10.1520.10">
    <property type="entry name" value="Ribonuclease III domain"/>
    <property type="match status" value="1"/>
</dbReference>
<dbReference type="PANTHER" id="PTHR14950">
    <property type="entry name" value="DICER-RELATED"/>
    <property type="match status" value="1"/>
</dbReference>
<protein>
    <recommendedName>
        <fullName evidence="16">Ribonuclease 3</fullName>
        <ecNumber evidence="16">3.1.26.3</ecNumber>
    </recommendedName>
    <alternativeName>
        <fullName evidence="16">Ribonuclease III</fullName>
        <shortName evidence="16">RNase III</shortName>
    </alternativeName>
</protein>
<dbReference type="NCBIfam" id="TIGR02191">
    <property type="entry name" value="RNaseIII"/>
    <property type="match status" value="1"/>
</dbReference>
<evidence type="ECO:0000256" key="5">
    <source>
        <dbReference type="ARBA" id="ARBA00022490"/>
    </source>
</evidence>
<keyword evidence="13 16" id="KW-0460">Magnesium</keyword>
<feature type="binding site" evidence="16">
    <location>
        <position position="37"/>
    </location>
    <ligand>
        <name>Mg(2+)</name>
        <dbReference type="ChEBI" id="CHEBI:18420"/>
    </ligand>
</feature>
<dbReference type="GO" id="GO:0008033">
    <property type="term" value="P:tRNA processing"/>
    <property type="evidence" value="ECO:0007669"/>
    <property type="project" value="UniProtKB-KW"/>
</dbReference>
<dbReference type="PROSITE" id="PS00517">
    <property type="entry name" value="RNASE_3_1"/>
    <property type="match status" value="1"/>
</dbReference>
<dbReference type="FunFam" id="1.10.1520.10:FF:000001">
    <property type="entry name" value="Ribonuclease 3"/>
    <property type="match status" value="1"/>
</dbReference>
<evidence type="ECO:0000256" key="12">
    <source>
        <dbReference type="ARBA" id="ARBA00022801"/>
    </source>
</evidence>
<dbReference type="Pfam" id="PF14622">
    <property type="entry name" value="Ribonucleas_3_3"/>
    <property type="match status" value="1"/>
</dbReference>
<dbReference type="CDD" id="cd00593">
    <property type="entry name" value="RIBOc"/>
    <property type="match status" value="1"/>
</dbReference>
<dbReference type="GO" id="GO:0005737">
    <property type="term" value="C:cytoplasm"/>
    <property type="evidence" value="ECO:0007669"/>
    <property type="project" value="UniProtKB-SubCell"/>
</dbReference>
<evidence type="ECO:0000256" key="13">
    <source>
        <dbReference type="ARBA" id="ARBA00022842"/>
    </source>
</evidence>
<evidence type="ECO:0000256" key="15">
    <source>
        <dbReference type="ARBA" id="ARBA00049596"/>
    </source>
</evidence>
<gene>
    <name evidence="16 20" type="primary">rnc</name>
    <name evidence="20" type="ORF">ABWT76_004192</name>
</gene>
<keyword evidence="9 16" id="KW-0540">Nuclease</keyword>
<dbReference type="EC" id="3.1.26.3" evidence="16"/>
<dbReference type="FunFam" id="3.30.160.20:FF:000003">
    <property type="entry name" value="Ribonuclease 3"/>
    <property type="match status" value="1"/>
</dbReference>
<evidence type="ECO:0000259" key="19">
    <source>
        <dbReference type="PROSITE" id="PS50142"/>
    </source>
</evidence>
<keyword evidence="8 16" id="KW-0819">tRNA processing</keyword>
<evidence type="ECO:0000256" key="14">
    <source>
        <dbReference type="ARBA" id="ARBA00022884"/>
    </source>
</evidence>
<dbReference type="PANTHER" id="PTHR14950:SF37">
    <property type="entry name" value="ENDORIBONUCLEASE DICER"/>
    <property type="match status" value="1"/>
</dbReference>